<gene>
    <name evidence="7" type="ORF">EWM63_26305</name>
</gene>
<sequence length="434" mass="45376">MDDTREDPQACGLLRRMLDAAIAASQPALCLPGLLPEAPKGRLIVIGAGKASAEMARAVERNWPGPLEGLVVTRYGYAVPCERIEIVEAAHPVPDTAGHAAARRMLDMVGGLHEDDTVLCLISGGGSSLLPLPLEGITLEDKQQVNTALLKSGATIGEMNCVRRHLSAIKGGRLGAACYPAKVVTLLISDVPGDDPRDIASGPTVPDPTTCDDALAIIRRYGIDLPDRVLAVLHSGRGESVKPGDPRLARAEVRMIATPQMALEAAARVALDAGITPYILGDSLEGEARDVGKVLAGVALQTARRGQPFAGPCVLLSGGETTVTVRGNGRGGRNVEFLLACALALRGEPGIYGLAADTDGVDGQEEIAGAVIRPDTLERAWAAGLRPHDSLDDNDGHGFFGALGDSVVTGPTLTNVNDFRALLVLQSSLPRREH</sequence>
<dbReference type="Gene3D" id="3.40.50.10180">
    <property type="entry name" value="Glycerate kinase, MOFRL-like N-terminal domain"/>
    <property type="match status" value="1"/>
</dbReference>
<keyword evidence="1" id="KW-0808">Transferase</keyword>
<evidence type="ECO:0000259" key="5">
    <source>
        <dbReference type="Pfam" id="PF05161"/>
    </source>
</evidence>
<dbReference type="GO" id="GO:0005524">
    <property type="term" value="F:ATP binding"/>
    <property type="evidence" value="ECO:0007669"/>
    <property type="project" value="UniProtKB-KW"/>
</dbReference>
<dbReference type="InterPro" id="IPR025286">
    <property type="entry name" value="MOFRL_assoc_dom"/>
</dbReference>
<dbReference type="Pfam" id="PF05161">
    <property type="entry name" value="MOFRL"/>
    <property type="match status" value="1"/>
</dbReference>
<dbReference type="EMBL" id="CP035913">
    <property type="protein sequence ID" value="QBE67520.1"/>
    <property type="molecule type" value="Genomic_DNA"/>
</dbReference>
<proteinExistence type="predicted"/>
<dbReference type="Proteomes" id="UP000290637">
    <property type="component" value="Chromosome"/>
</dbReference>
<evidence type="ECO:0000313" key="8">
    <source>
        <dbReference type="Proteomes" id="UP000290637"/>
    </source>
</evidence>
<keyword evidence="3 7" id="KW-0418">Kinase</keyword>
<dbReference type="Pfam" id="PF13660">
    <property type="entry name" value="DUF4147"/>
    <property type="match status" value="1"/>
</dbReference>
<evidence type="ECO:0000313" key="7">
    <source>
        <dbReference type="EMBL" id="QBE67520.1"/>
    </source>
</evidence>
<evidence type="ECO:0000256" key="3">
    <source>
        <dbReference type="ARBA" id="ARBA00022777"/>
    </source>
</evidence>
<protein>
    <submittedName>
        <fullName evidence="7">Glycerate kinase</fullName>
    </submittedName>
</protein>
<dbReference type="KEGG" id="plue:EWM63_26305"/>
<keyword evidence="2" id="KW-0547">Nucleotide-binding</keyword>
<dbReference type="Gene3D" id="3.40.1480.10">
    <property type="entry name" value="MOFRL domain"/>
    <property type="match status" value="1"/>
</dbReference>
<keyword evidence="8" id="KW-1185">Reference proteome</keyword>
<keyword evidence="4" id="KW-0067">ATP-binding</keyword>
<dbReference type="PANTHER" id="PTHR12227">
    <property type="entry name" value="GLYCERATE KINASE"/>
    <property type="match status" value="1"/>
</dbReference>
<dbReference type="GO" id="GO:0005737">
    <property type="term" value="C:cytoplasm"/>
    <property type="evidence" value="ECO:0007669"/>
    <property type="project" value="TreeGrafter"/>
</dbReference>
<organism evidence="7 8">
    <name type="scientific">Pseudoduganella lutea</name>
    <dbReference type="NCBI Taxonomy" id="321985"/>
    <lineage>
        <taxon>Bacteria</taxon>
        <taxon>Pseudomonadati</taxon>
        <taxon>Pseudomonadota</taxon>
        <taxon>Betaproteobacteria</taxon>
        <taxon>Burkholderiales</taxon>
        <taxon>Oxalobacteraceae</taxon>
        <taxon>Telluria group</taxon>
        <taxon>Pseudoduganella</taxon>
    </lineage>
</organism>
<feature type="domain" description="MOFRL" evidence="5">
    <location>
        <begin position="313"/>
        <end position="418"/>
    </location>
</feature>
<feature type="domain" description="MOFRL-associated" evidence="6">
    <location>
        <begin position="14"/>
        <end position="233"/>
    </location>
</feature>
<dbReference type="FunFam" id="3.40.1480.10:FF:000002">
    <property type="entry name" value="Glycerate kinase"/>
    <property type="match status" value="1"/>
</dbReference>
<name>A0A4P6L724_9BURK</name>
<dbReference type="PANTHER" id="PTHR12227:SF0">
    <property type="entry name" value="GLYCERATE KINASE"/>
    <property type="match status" value="1"/>
</dbReference>
<dbReference type="InterPro" id="IPR037035">
    <property type="entry name" value="GK-like_C_sf"/>
</dbReference>
<dbReference type="InterPro" id="IPR007835">
    <property type="entry name" value="MOFRL"/>
</dbReference>
<dbReference type="SUPFAM" id="SSF82544">
    <property type="entry name" value="GckA/TtuD-like"/>
    <property type="match status" value="1"/>
</dbReference>
<accession>A0A4P6L724</accession>
<dbReference type="InterPro" id="IPR039760">
    <property type="entry name" value="MOFRL_protein"/>
</dbReference>
<dbReference type="InterPro" id="IPR038614">
    <property type="entry name" value="GK_N_sf"/>
</dbReference>
<dbReference type="FunFam" id="3.40.50.10180:FF:000001">
    <property type="entry name" value="Glycerate kinase"/>
    <property type="match status" value="1"/>
</dbReference>
<evidence type="ECO:0000256" key="2">
    <source>
        <dbReference type="ARBA" id="ARBA00022741"/>
    </source>
</evidence>
<reference evidence="7 8" key="1">
    <citation type="submission" date="2019-02" db="EMBL/GenBank/DDBJ databases">
        <title>Draft Genome Sequences of Six Type Strains of the Genus Massilia.</title>
        <authorList>
            <person name="Miess H."/>
            <person name="Frediansyhah A."/>
            <person name="Gross H."/>
        </authorList>
    </citation>
    <scope>NUCLEOTIDE SEQUENCE [LARGE SCALE GENOMIC DNA]</scope>
    <source>
        <strain evidence="7 8">DSM 17473</strain>
    </source>
</reference>
<evidence type="ECO:0000256" key="4">
    <source>
        <dbReference type="ARBA" id="ARBA00022840"/>
    </source>
</evidence>
<evidence type="ECO:0000259" key="6">
    <source>
        <dbReference type="Pfam" id="PF13660"/>
    </source>
</evidence>
<dbReference type="OrthoDB" id="9766552at2"/>
<dbReference type="GO" id="GO:0008887">
    <property type="term" value="F:glycerate kinase activity"/>
    <property type="evidence" value="ECO:0007669"/>
    <property type="project" value="InterPro"/>
</dbReference>
<dbReference type="AlphaFoldDB" id="A0A4P6L724"/>
<evidence type="ECO:0000256" key="1">
    <source>
        <dbReference type="ARBA" id="ARBA00022679"/>
    </source>
</evidence>